<evidence type="ECO:0000256" key="4">
    <source>
        <dbReference type="ARBA" id="ARBA00022691"/>
    </source>
</evidence>
<dbReference type="AlphaFoldDB" id="A0A0L0SF91"/>
<dbReference type="VEuPathDB" id="FungiDB:AMAG_06948"/>
<sequence>MSDQEHATTVPGGPTWYSDAADYWKNVEPTVDGMLGGFANLDDRDAADSIAFIDPLVRDGTIDVTAAACDCGAGIGRVTKSFLSHHFTHVDLVEQDTHFINTAKQDPVLNQGLVRHFINVGLQNFDPQEHGLKYGLVWCQWVLGHLTDDDLVAFFQRVLTVCPIIGIKENMASGHAGDFEVDLQDSSVTRSERAWRRIFKAAGVKVIKEKWQTGWPKALYKVKMWLVVKDESAEPETAGAAVAVNGTGAAAPMEAGTVVGSPIKGKAKKAA</sequence>
<proteinExistence type="inferred from homology"/>
<keyword evidence="3" id="KW-0808">Transferase</keyword>
<name>A0A0L0SF91_ALLM3</name>
<dbReference type="OMA" id="ETYYCFN"/>
<evidence type="ECO:0000313" key="13">
    <source>
        <dbReference type="Proteomes" id="UP000054350"/>
    </source>
</evidence>
<comment type="catalytic activity">
    <reaction evidence="9">
        <text>N-terminal L-prolyl-L-prolyl-L-lysyl-[protein] + 2 S-adenosyl-L-methionine = N-terminal N,N-dimethyl-L-prolyl-L-prolyl-L-lysyl-[protein] + 2 S-adenosyl-L-homocysteine + 2 H(+)</text>
        <dbReference type="Rhea" id="RHEA:54736"/>
        <dbReference type="Rhea" id="RHEA-COMP:13787"/>
        <dbReference type="Rhea" id="RHEA-COMP:13974"/>
        <dbReference type="ChEBI" id="CHEBI:15378"/>
        <dbReference type="ChEBI" id="CHEBI:57856"/>
        <dbReference type="ChEBI" id="CHEBI:59789"/>
        <dbReference type="ChEBI" id="CHEBI:138059"/>
        <dbReference type="ChEBI" id="CHEBI:138318"/>
        <dbReference type="EC" id="2.1.1.244"/>
    </reaction>
</comment>
<accession>A0A0L0SF91</accession>
<protein>
    <recommendedName>
        <fullName evidence="6">Alpha N-terminal protein methyltransferase 1</fullName>
        <ecNumber evidence="5">2.1.1.244</ecNumber>
    </recommendedName>
    <alternativeName>
        <fullName evidence="7">X-Pro-Lys N-terminal protein methyltransferase 1</fullName>
    </alternativeName>
</protein>
<dbReference type="Pfam" id="PF05891">
    <property type="entry name" value="Methyltransf_PK"/>
    <property type="match status" value="1"/>
</dbReference>
<evidence type="ECO:0000256" key="2">
    <source>
        <dbReference type="ARBA" id="ARBA00022603"/>
    </source>
</evidence>
<comment type="similarity">
    <text evidence="1">Belongs to the methyltransferase superfamily. NTM1 family.</text>
</comment>
<dbReference type="Gene3D" id="3.40.50.150">
    <property type="entry name" value="Vaccinia Virus protein VP39"/>
    <property type="match status" value="1"/>
</dbReference>
<keyword evidence="13" id="KW-1185">Reference proteome</keyword>
<comment type="catalytic activity">
    <reaction evidence="10">
        <text>N-terminal L-alanyl-L-prolyl-L-lysyl-[protein] + 3 S-adenosyl-L-methionine = N-terminal N,N,N-trimethyl-L-alanyl-L-prolyl-L-lysyl-[protein] + 3 S-adenosyl-L-homocysteine + 3 H(+)</text>
        <dbReference type="Rhea" id="RHEA:54712"/>
        <dbReference type="Rhea" id="RHEA-COMP:13785"/>
        <dbReference type="Rhea" id="RHEA-COMP:13971"/>
        <dbReference type="ChEBI" id="CHEBI:15378"/>
        <dbReference type="ChEBI" id="CHEBI:57856"/>
        <dbReference type="ChEBI" id="CHEBI:59789"/>
        <dbReference type="ChEBI" id="CHEBI:138057"/>
        <dbReference type="ChEBI" id="CHEBI:138315"/>
        <dbReference type="EC" id="2.1.1.244"/>
    </reaction>
</comment>
<dbReference type="GO" id="GO:0032259">
    <property type="term" value="P:methylation"/>
    <property type="evidence" value="ECO:0007669"/>
    <property type="project" value="UniProtKB-KW"/>
</dbReference>
<dbReference type="PANTHER" id="PTHR12753">
    <property type="entry name" value="AD-003 - RELATED"/>
    <property type="match status" value="1"/>
</dbReference>
<dbReference type="InterPro" id="IPR008576">
    <property type="entry name" value="MeTrfase_NTM1"/>
</dbReference>
<dbReference type="STRING" id="578462.A0A0L0SF91"/>
<evidence type="ECO:0000256" key="6">
    <source>
        <dbReference type="ARBA" id="ARBA00039449"/>
    </source>
</evidence>
<evidence type="ECO:0000256" key="7">
    <source>
        <dbReference type="ARBA" id="ARBA00043129"/>
    </source>
</evidence>
<reference evidence="12 13" key="1">
    <citation type="submission" date="2009-11" db="EMBL/GenBank/DDBJ databases">
        <title>Annotation of Allomyces macrogynus ATCC 38327.</title>
        <authorList>
            <consortium name="The Broad Institute Genome Sequencing Platform"/>
            <person name="Russ C."/>
            <person name="Cuomo C."/>
            <person name="Burger G."/>
            <person name="Gray M.W."/>
            <person name="Holland P.W.H."/>
            <person name="King N."/>
            <person name="Lang F.B.F."/>
            <person name="Roger A.J."/>
            <person name="Ruiz-Trillo I."/>
            <person name="Young S.K."/>
            <person name="Zeng Q."/>
            <person name="Gargeya S."/>
            <person name="Fitzgerald M."/>
            <person name="Haas B."/>
            <person name="Abouelleil A."/>
            <person name="Alvarado L."/>
            <person name="Arachchi H.M."/>
            <person name="Berlin A."/>
            <person name="Chapman S.B."/>
            <person name="Gearin G."/>
            <person name="Goldberg J."/>
            <person name="Griggs A."/>
            <person name="Gujja S."/>
            <person name="Hansen M."/>
            <person name="Heiman D."/>
            <person name="Howarth C."/>
            <person name="Larimer J."/>
            <person name="Lui A."/>
            <person name="MacDonald P.J.P."/>
            <person name="McCowen C."/>
            <person name="Montmayeur A."/>
            <person name="Murphy C."/>
            <person name="Neiman D."/>
            <person name="Pearson M."/>
            <person name="Priest M."/>
            <person name="Roberts A."/>
            <person name="Saif S."/>
            <person name="Shea T."/>
            <person name="Sisk P."/>
            <person name="Stolte C."/>
            <person name="Sykes S."/>
            <person name="Wortman J."/>
            <person name="Nusbaum C."/>
            <person name="Birren B."/>
        </authorList>
    </citation>
    <scope>NUCLEOTIDE SEQUENCE [LARGE SCALE GENOMIC DNA]</scope>
    <source>
        <strain evidence="12 13">ATCC 38327</strain>
    </source>
</reference>
<dbReference type="GO" id="GO:0071885">
    <property type="term" value="F:N-terminal protein N-methyltransferase activity"/>
    <property type="evidence" value="ECO:0007669"/>
    <property type="project" value="UniProtKB-EC"/>
</dbReference>
<keyword evidence="4 11" id="KW-0949">S-adenosyl-L-methionine</keyword>
<evidence type="ECO:0000256" key="9">
    <source>
        <dbReference type="ARBA" id="ARBA00047885"/>
    </source>
</evidence>
<evidence type="ECO:0000256" key="1">
    <source>
        <dbReference type="ARBA" id="ARBA00009059"/>
    </source>
</evidence>
<dbReference type="Proteomes" id="UP000054350">
    <property type="component" value="Unassembled WGS sequence"/>
</dbReference>
<evidence type="ECO:0000256" key="3">
    <source>
        <dbReference type="ARBA" id="ARBA00022679"/>
    </source>
</evidence>
<evidence type="ECO:0000256" key="10">
    <source>
        <dbReference type="ARBA" id="ARBA00048167"/>
    </source>
</evidence>
<gene>
    <name evidence="12" type="ORF">AMAG_06948</name>
</gene>
<feature type="binding site" evidence="11">
    <location>
        <position position="77"/>
    </location>
    <ligand>
        <name>S-adenosyl-L-methionine</name>
        <dbReference type="ChEBI" id="CHEBI:59789"/>
    </ligand>
</feature>
<reference evidence="13" key="2">
    <citation type="submission" date="2009-11" db="EMBL/GenBank/DDBJ databases">
        <title>The Genome Sequence of Allomyces macrogynus strain ATCC 38327.</title>
        <authorList>
            <consortium name="The Broad Institute Genome Sequencing Platform"/>
            <person name="Russ C."/>
            <person name="Cuomo C."/>
            <person name="Shea T."/>
            <person name="Young S.K."/>
            <person name="Zeng Q."/>
            <person name="Koehrsen M."/>
            <person name="Haas B."/>
            <person name="Borodovsky M."/>
            <person name="Guigo R."/>
            <person name="Alvarado L."/>
            <person name="Berlin A."/>
            <person name="Borenstein D."/>
            <person name="Chen Z."/>
            <person name="Engels R."/>
            <person name="Freedman E."/>
            <person name="Gellesch M."/>
            <person name="Goldberg J."/>
            <person name="Griggs A."/>
            <person name="Gujja S."/>
            <person name="Heiman D."/>
            <person name="Hepburn T."/>
            <person name="Howarth C."/>
            <person name="Jen D."/>
            <person name="Larson L."/>
            <person name="Lewis B."/>
            <person name="Mehta T."/>
            <person name="Park D."/>
            <person name="Pearson M."/>
            <person name="Roberts A."/>
            <person name="Saif S."/>
            <person name="Shenoy N."/>
            <person name="Sisk P."/>
            <person name="Stolte C."/>
            <person name="Sykes S."/>
            <person name="Walk T."/>
            <person name="White J."/>
            <person name="Yandava C."/>
            <person name="Burger G."/>
            <person name="Gray M.W."/>
            <person name="Holland P.W.H."/>
            <person name="King N."/>
            <person name="Lang F.B.F."/>
            <person name="Roger A.J."/>
            <person name="Ruiz-Trillo I."/>
            <person name="Lander E."/>
            <person name="Nusbaum C."/>
        </authorList>
    </citation>
    <scope>NUCLEOTIDE SEQUENCE [LARGE SCALE GENOMIC DNA]</scope>
    <source>
        <strain evidence="13">ATCC 38327</strain>
    </source>
</reference>
<dbReference type="GO" id="GO:0005737">
    <property type="term" value="C:cytoplasm"/>
    <property type="evidence" value="ECO:0007669"/>
    <property type="project" value="TreeGrafter"/>
</dbReference>
<keyword evidence="2" id="KW-0489">Methyltransferase</keyword>
<feature type="binding site" evidence="11">
    <location>
        <position position="72"/>
    </location>
    <ligand>
        <name>S-adenosyl-L-methionine</name>
        <dbReference type="ChEBI" id="CHEBI:59789"/>
    </ligand>
</feature>
<evidence type="ECO:0000256" key="8">
    <source>
        <dbReference type="ARBA" id="ARBA00047306"/>
    </source>
</evidence>
<feature type="binding site" evidence="11">
    <location>
        <position position="140"/>
    </location>
    <ligand>
        <name>S-adenosyl-L-methionine</name>
        <dbReference type="ChEBI" id="CHEBI:59789"/>
    </ligand>
</feature>
<dbReference type="OrthoDB" id="1298661at2759"/>
<dbReference type="CDD" id="cd02440">
    <property type="entry name" value="AdoMet_MTases"/>
    <property type="match status" value="1"/>
</dbReference>
<dbReference type="EC" id="2.1.1.244" evidence="5"/>
<organism evidence="12 13">
    <name type="scientific">Allomyces macrogynus (strain ATCC 38327)</name>
    <name type="common">Allomyces javanicus var. macrogynus</name>
    <dbReference type="NCBI Taxonomy" id="578462"/>
    <lineage>
        <taxon>Eukaryota</taxon>
        <taxon>Fungi</taxon>
        <taxon>Fungi incertae sedis</taxon>
        <taxon>Blastocladiomycota</taxon>
        <taxon>Blastocladiomycetes</taxon>
        <taxon>Blastocladiales</taxon>
        <taxon>Blastocladiaceae</taxon>
        <taxon>Allomyces</taxon>
    </lineage>
</organism>
<evidence type="ECO:0000256" key="5">
    <source>
        <dbReference type="ARBA" id="ARBA00039112"/>
    </source>
</evidence>
<dbReference type="InterPro" id="IPR029063">
    <property type="entry name" value="SAM-dependent_MTases_sf"/>
</dbReference>
<dbReference type="PIRSF" id="PIRSF016958">
    <property type="entry name" value="DUF858_MeTrfase_lik"/>
    <property type="match status" value="1"/>
</dbReference>
<dbReference type="PANTHER" id="PTHR12753:SF0">
    <property type="entry name" value="ALPHA N-TERMINAL PROTEIN METHYLTRANSFERASE 1"/>
    <property type="match status" value="1"/>
</dbReference>
<dbReference type="SUPFAM" id="SSF53335">
    <property type="entry name" value="S-adenosyl-L-methionine-dependent methyltransferases"/>
    <property type="match status" value="1"/>
</dbReference>
<dbReference type="eggNOG" id="KOG3178">
    <property type="taxonomic scope" value="Eukaryota"/>
</dbReference>
<comment type="catalytic activity">
    <reaction evidence="8">
        <text>N-terminal L-seryl-L-prolyl-L-lysyl-[protein] + 3 S-adenosyl-L-methionine = N-terminal N,N,N-trimethyl-L-seryl-L-prolyl-L-lysyl-[protein] + 3 S-adenosyl-L-homocysteine + 3 H(+)</text>
        <dbReference type="Rhea" id="RHEA:54724"/>
        <dbReference type="Rhea" id="RHEA-COMP:13789"/>
        <dbReference type="Rhea" id="RHEA-COMP:13973"/>
        <dbReference type="ChEBI" id="CHEBI:15378"/>
        <dbReference type="ChEBI" id="CHEBI:57856"/>
        <dbReference type="ChEBI" id="CHEBI:59789"/>
        <dbReference type="ChEBI" id="CHEBI:138061"/>
        <dbReference type="ChEBI" id="CHEBI:138317"/>
        <dbReference type="EC" id="2.1.1.244"/>
    </reaction>
</comment>
<feature type="binding site" evidence="11">
    <location>
        <begin position="122"/>
        <end position="123"/>
    </location>
    <ligand>
        <name>S-adenosyl-L-methionine</name>
        <dbReference type="ChEBI" id="CHEBI:59789"/>
    </ligand>
</feature>
<evidence type="ECO:0000256" key="11">
    <source>
        <dbReference type="PIRSR" id="PIRSR016958-1"/>
    </source>
</evidence>
<evidence type="ECO:0000313" key="12">
    <source>
        <dbReference type="EMBL" id="KNE61198.1"/>
    </source>
</evidence>
<dbReference type="EMBL" id="GG745337">
    <property type="protein sequence ID" value="KNE61198.1"/>
    <property type="molecule type" value="Genomic_DNA"/>
</dbReference>